<feature type="region of interest" description="Disordered" evidence="5">
    <location>
        <begin position="1"/>
        <end position="127"/>
    </location>
</feature>
<dbReference type="EC" id="2.7.7.19" evidence="2"/>
<comment type="similarity">
    <text evidence="1">Belongs to the DNA polymerase type-B-like family.</text>
</comment>
<evidence type="ECO:0000313" key="8">
    <source>
        <dbReference type="EMBL" id="KAA1077339.1"/>
    </source>
</evidence>
<keyword evidence="3" id="KW-0479">Metal-binding</keyword>
<feature type="region of interest" description="Disordered" evidence="5">
    <location>
        <begin position="556"/>
        <end position="592"/>
    </location>
</feature>
<dbReference type="GO" id="GO:0003729">
    <property type="term" value="F:mRNA binding"/>
    <property type="evidence" value="ECO:0007669"/>
    <property type="project" value="TreeGrafter"/>
</dbReference>
<dbReference type="GO" id="GO:0031123">
    <property type="term" value="P:RNA 3'-end processing"/>
    <property type="evidence" value="ECO:0007669"/>
    <property type="project" value="TreeGrafter"/>
</dbReference>
<feature type="region of interest" description="Disordered" evidence="5">
    <location>
        <begin position="143"/>
        <end position="174"/>
    </location>
</feature>
<gene>
    <name evidence="8" type="ORF">PGT21_003702</name>
</gene>
<dbReference type="Proteomes" id="UP000324748">
    <property type="component" value="Unassembled WGS sequence"/>
</dbReference>
<dbReference type="Gene3D" id="3.30.460.10">
    <property type="entry name" value="Beta Polymerase, domain 2"/>
    <property type="match status" value="1"/>
</dbReference>
<dbReference type="GO" id="GO:0010605">
    <property type="term" value="P:negative regulation of macromolecule metabolic process"/>
    <property type="evidence" value="ECO:0007669"/>
    <property type="project" value="UniProtKB-ARBA"/>
</dbReference>
<dbReference type="InterPro" id="IPR054708">
    <property type="entry name" value="MTPAP-like_central"/>
</dbReference>
<feature type="region of interest" description="Disordered" evidence="5">
    <location>
        <begin position="629"/>
        <end position="978"/>
    </location>
</feature>
<evidence type="ECO:0000313" key="9">
    <source>
        <dbReference type="Proteomes" id="UP000324748"/>
    </source>
</evidence>
<evidence type="ECO:0000256" key="3">
    <source>
        <dbReference type="ARBA" id="ARBA00022723"/>
    </source>
</evidence>
<feature type="compositionally biased region" description="Polar residues" evidence="5">
    <location>
        <begin position="107"/>
        <end position="125"/>
    </location>
</feature>
<dbReference type="Pfam" id="PF22600">
    <property type="entry name" value="MTPAP-like_central"/>
    <property type="match status" value="1"/>
</dbReference>
<feature type="compositionally biased region" description="Polar residues" evidence="5">
    <location>
        <begin position="947"/>
        <end position="965"/>
    </location>
</feature>
<dbReference type="InterPro" id="IPR045862">
    <property type="entry name" value="Trf4-like"/>
</dbReference>
<accession>A0A5B0MMV4</accession>
<dbReference type="OrthoDB" id="273917at2759"/>
<feature type="domain" description="Poly(A) RNA polymerase mitochondrial-like central palm" evidence="7">
    <location>
        <begin position="210"/>
        <end position="335"/>
    </location>
</feature>
<evidence type="ECO:0000259" key="6">
    <source>
        <dbReference type="Pfam" id="PF03828"/>
    </source>
</evidence>
<dbReference type="GO" id="GO:0031499">
    <property type="term" value="C:TRAMP complex"/>
    <property type="evidence" value="ECO:0007669"/>
    <property type="project" value="TreeGrafter"/>
</dbReference>
<feature type="compositionally biased region" description="Polar residues" evidence="5">
    <location>
        <begin position="68"/>
        <end position="81"/>
    </location>
</feature>
<feature type="compositionally biased region" description="Polar residues" evidence="5">
    <location>
        <begin position="636"/>
        <end position="645"/>
    </location>
</feature>
<dbReference type="FunFam" id="1.10.1410.10:FF:000003">
    <property type="entry name" value="non-canonical poly(A) RNA polymerase PAPD7"/>
    <property type="match status" value="1"/>
</dbReference>
<name>A0A5B0MMV4_PUCGR</name>
<feature type="compositionally biased region" description="Basic and acidic residues" evidence="5">
    <location>
        <begin position="1"/>
        <end position="16"/>
    </location>
</feature>
<organism evidence="8 9">
    <name type="scientific">Puccinia graminis f. sp. tritici</name>
    <dbReference type="NCBI Taxonomy" id="56615"/>
    <lineage>
        <taxon>Eukaryota</taxon>
        <taxon>Fungi</taxon>
        <taxon>Dikarya</taxon>
        <taxon>Basidiomycota</taxon>
        <taxon>Pucciniomycotina</taxon>
        <taxon>Pucciniomycetes</taxon>
        <taxon>Pucciniales</taxon>
        <taxon>Pucciniaceae</taxon>
        <taxon>Puccinia</taxon>
    </lineage>
</organism>
<dbReference type="GO" id="GO:0043634">
    <property type="term" value="P:polyadenylation-dependent ncRNA catabolic process"/>
    <property type="evidence" value="ECO:0007669"/>
    <property type="project" value="TreeGrafter"/>
</dbReference>
<feature type="compositionally biased region" description="Low complexity" evidence="5">
    <location>
        <begin position="40"/>
        <end position="55"/>
    </location>
</feature>
<dbReference type="PANTHER" id="PTHR23092:SF15">
    <property type="entry name" value="INACTIVE NON-CANONICAL POLY(A) RNA POLYMERASE PROTEIN TRF4-2-RELATED"/>
    <property type="match status" value="1"/>
</dbReference>
<evidence type="ECO:0000259" key="7">
    <source>
        <dbReference type="Pfam" id="PF22600"/>
    </source>
</evidence>
<dbReference type="InterPro" id="IPR002058">
    <property type="entry name" value="PAP_assoc"/>
</dbReference>
<feature type="domain" description="PAP-associated" evidence="6">
    <location>
        <begin position="461"/>
        <end position="519"/>
    </location>
</feature>
<proteinExistence type="inferred from homology"/>
<dbReference type="FunFam" id="3.30.460.10:FF:000051">
    <property type="entry name" value="DNA2/NAM7 helicase family protein"/>
    <property type="match status" value="1"/>
</dbReference>
<feature type="compositionally biased region" description="Basic and acidic residues" evidence="5">
    <location>
        <begin position="685"/>
        <end position="744"/>
    </location>
</feature>
<sequence length="1014" mass="114594">MKKKTEETKRNGAKEKQTKRKPTAGKPNTRDQPAIPLPSPTTNQPSTSTPSATKATNKKNTRRKKLQKNSQDPASPSNKSLPNPRPTGIGQKSKRRPRPKKMGDKTPVQSENQPNLTPKPQTPNQPLGFIENVDFIRFDDSDQEAEPANQQGPSSKPNKDKNGPTRGTKRKLGAVITEEQADAVRKKKGLIITPWFDRLSWKGRNVQQMLTAEIGSFVAYIQPTHEEHQLRQMIIQMIRKTVHSRWPDADVEPFGSFGTKLYLPAGDIDLVIISTQMMNEQKSRILYKLAPLIRENNIGQDVVVIAKAKVPIIKFKTIFGNINVDISINQTNGIVAMKKVNELLDDIKCLSLDISGSTRHSRDLDQPLSSRKEQNGPAHSRRHRRTSSPDLSDDEKAISQIIEDLGAAKCLILVIKSVLKQRGMNEVYTGGLGSYSIICLVVSFLQLHPKIQRGDIDPNKNLGVLLLEFFELYGKHFNFDQTGISVRKGGFYFSKAHRGWQRERQPYLLSIEDPADESNDIAGGSHNILSVRSVFAGAFDLLSATLYHRHSIQSSRDAAFDDRTSRPLLSVPVPKQQEQAAEDDRPENSKDPMAESLLGEIMGVTKELVENRKKNMKLFYNGTLQRLLELPPPQPAGSTDSSSKVKPNKVSRVEDDNRKNHQSTRSSQAAHLDSRLRSRSSSPAQRDRRRADDRDPSRGDDRDHRLRDNGDHRLRDDRDPQRGNDRNLRPRVDRDPRRQDDRDSRRRAHDGPTSNRDEPREDYPAGQSRRQLIRYDDMVDDPPSKALEDHDHRRGDDRDSRRRASQNLKREAPREDYPDGQSRRPLDRHDDLSVHSPREERGKADKKGKRKAPTRHSPPPLWVEDVEPTSVDILKRFAGQTEGPSQPAEETVEISARDPQPRIVLPQARRPSSTPSIEIDEPVRRNGVNGKADQEDELVDSKYRAISSASQSHIRSPTNLLSRITSPPPDPPPLPASLMFDDQSLLSRHQVRGLTYFVDEDSDSQFSEPGQIRE</sequence>
<dbReference type="EMBL" id="VSWC01000144">
    <property type="protein sequence ID" value="KAA1077339.1"/>
    <property type="molecule type" value="Genomic_DNA"/>
</dbReference>
<keyword evidence="9" id="KW-1185">Reference proteome</keyword>
<dbReference type="Pfam" id="PF03828">
    <property type="entry name" value="PAP_assoc"/>
    <property type="match status" value="1"/>
</dbReference>
<dbReference type="Gene3D" id="1.10.1410.10">
    <property type="match status" value="1"/>
</dbReference>
<feature type="compositionally biased region" description="Basic and acidic residues" evidence="5">
    <location>
        <begin position="773"/>
        <end position="845"/>
    </location>
</feature>
<dbReference type="GO" id="GO:0046872">
    <property type="term" value="F:metal ion binding"/>
    <property type="evidence" value="ECO:0007669"/>
    <property type="project" value="UniProtKB-KW"/>
</dbReference>
<dbReference type="InterPro" id="IPR043519">
    <property type="entry name" value="NT_sf"/>
</dbReference>
<dbReference type="GO" id="GO:0005730">
    <property type="term" value="C:nucleolus"/>
    <property type="evidence" value="ECO:0007669"/>
    <property type="project" value="TreeGrafter"/>
</dbReference>
<evidence type="ECO:0000256" key="4">
    <source>
        <dbReference type="ARBA" id="ARBA00022842"/>
    </source>
</evidence>
<dbReference type="SUPFAM" id="SSF81301">
    <property type="entry name" value="Nucleotidyltransferase"/>
    <property type="match status" value="1"/>
</dbReference>
<evidence type="ECO:0000256" key="5">
    <source>
        <dbReference type="SAM" id="MobiDB-lite"/>
    </source>
</evidence>
<feature type="compositionally biased region" description="Pro residues" evidence="5">
    <location>
        <begin position="966"/>
        <end position="975"/>
    </location>
</feature>
<keyword evidence="4" id="KW-0460">Magnesium</keyword>
<dbReference type="CDD" id="cd05402">
    <property type="entry name" value="NT_PAP_TUTase"/>
    <property type="match status" value="1"/>
</dbReference>
<feature type="compositionally biased region" description="Basic and acidic residues" evidence="5">
    <location>
        <begin position="582"/>
        <end position="592"/>
    </location>
</feature>
<reference evidence="8 9" key="1">
    <citation type="submission" date="2019-05" db="EMBL/GenBank/DDBJ databases">
        <title>Emergence of the Ug99 lineage of the wheat stem rust pathogen through somatic hybridization.</title>
        <authorList>
            <person name="Li F."/>
            <person name="Upadhyaya N.M."/>
            <person name="Sperschneider J."/>
            <person name="Matny O."/>
            <person name="Nguyen-Phuc H."/>
            <person name="Mago R."/>
            <person name="Raley C."/>
            <person name="Miller M.E."/>
            <person name="Silverstein K.A.T."/>
            <person name="Henningsen E."/>
            <person name="Hirsch C.D."/>
            <person name="Visser B."/>
            <person name="Pretorius Z.A."/>
            <person name="Steffenson B.J."/>
            <person name="Schwessinger B."/>
            <person name="Dodds P.N."/>
            <person name="Figueroa M."/>
        </authorList>
    </citation>
    <scope>NUCLEOTIDE SEQUENCE [LARGE SCALE GENOMIC DNA]</scope>
    <source>
        <strain evidence="8">21-0</strain>
    </source>
</reference>
<feature type="region of interest" description="Disordered" evidence="5">
    <location>
        <begin position="358"/>
        <end position="392"/>
    </location>
</feature>
<evidence type="ECO:0000256" key="2">
    <source>
        <dbReference type="ARBA" id="ARBA00012388"/>
    </source>
</evidence>
<feature type="compositionally biased region" description="Basic and acidic residues" evidence="5">
    <location>
        <begin position="360"/>
        <end position="374"/>
    </location>
</feature>
<feature type="compositionally biased region" description="Basic residues" evidence="5">
    <location>
        <begin position="56"/>
        <end position="67"/>
    </location>
</feature>
<dbReference type="PANTHER" id="PTHR23092">
    <property type="entry name" value="POLY(A) RNA POLYMERASE"/>
    <property type="match status" value="1"/>
</dbReference>
<dbReference type="SUPFAM" id="SSF81631">
    <property type="entry name" value="PAP/OAS1 substrate-binding domain"/>
    <property type="match status" value="1"/>
</dbReference>
<dbReference type="AlphaFoldDB" id="A0A5B0MMV4"/>
<comment type="caution">
    <text evidence="8">The sequence shown here is derived from an EMBL/GenBank/DDBJ whole genome shotgun (WGS) entry which is preliminary data.</text>
</comment>
<dbReference type="GO" id="GO:1990817">
    <property type="term" value="F:poly(A) RNA polymerase activity"/>
    <property type="evidence" value="ECO:0007669"/>
    <property type="project" value="UniProtKB-EC"/>
</dbReference>
<evidence type="ECO:0000256" key="1">
    <source>
        <dbReference type="ARBA" id="ARBA00008593"/>
    </source>
</evidence>
<protein>
    <recommendedName>
        <fullName evidence="2">polynucleotide adenylyltransferase</fullName>
        <ecNumber evidence="2">2.7.7.19</ecNumber>
    </recommendedName>
</protein>